<evidence type="ECO:0008006" key="3">
    <source>
        <dbReference type="Google" id="ProtNLM"/>
    </source>
</evidence>
<evidence type="ECO:0000313" key="2">
    <source>
        <dbReference type="Proteomes" id="UP000322619"/>
    </source>
</evidence>
<organism evidence="1 2">
    <name type="scientific">Acetobacterium wieringae</name>
    <dbReference type="NCBI Taxonomy" id="52694"/>
    <lineage>
        <taxon>Bacteria</taxon>
        <taxon>Bacillati</taxon>
        <taxon>Bacillota</taxon>
        <taxon>Clostridia</taxon>
        <taxon>Eubacteriales</taxon>
        <taxon>Eubacteriaceae</taxon>
        <taxon>Acetobacterium</taxon>
    </lineage>
</organism>
<protein>
    <recommendedName>
        <fullName evidence="3">HIRAN domain-containing protein</fullName>
    </recommendedName>
</protein>
<dbReference type="Gene3D" id="3.30.70.2330">
    <property type="match status" value="1"/>
</dbReference>
<dbReference type="RefSeq" id="WP_148637597.1">
    <property type="nucleotide sequence ID" value="NZ_VSLA01000014.1"/>
</dbReference>
<dbReference type="AlphaFoldDB" id="A0A5D0WPC0"/>
<reference evidence="1 2" key="1">
    <citation type="submission" date="2019-08" db="EMBL/GenBank/DDBJ databases">
        <title>Isolation and enrichment of carboxydotrophic bacteria from anaerobic sludge for the production of bio-based chemicals from syngas.</title>
        <authorList>
            <person name="Antares A.L."/>
            <person name="Moreira J."/>
            <person name="Diender M."/>
            <person name="Parshina S.N."/>
            <person name="Stams A.J.M."/>
            <person name="Alves M."/>
            <person name="Alves J.I."/>
            <person name="Sousa D.Z."/>
        </authorList>
    </citation>
    <scope>NUCLEOTIDE SEQUENCE [LARGE SCALE GENOMIC DNA]</scope>
    <source>
        <strain evidence="1 2">JM</strain>
    </source>
</reference>
<comment type="caution">
    <text evidence="1">The sequence shown here is derived from an EMBL/GenBank/DDBJ whole genome shotgun (WGS) entry which is preliminary data.</text>
</comment>
<dbReference type="Proteomes" id="UP000322619">
    <property type="component" value="Unassembled WGS sequence"/>
</dbReference>
<name>A0A5D0WPC0_9FIRM</name>
<gene>
    <name evidence="1" type="ORF">FXB42_09350</name>
</gene>
<evidence type="ECO:0000313" key="1">
    <source>
        <dbReference type="EMBL" id="TYC85568.1"/>
    </source>
</evidence>
<accession>A0A5D0WPC0</accession>
<proteinExistence type="predicted"/>
<sequence>MYNLSEIARTANKLTATGLTKSQAFKRAWELAKGKALIVKGVTQGKRQTAIDHMKQYDPSEITISLERNTTRYFEEDAIEVVATIHGNSYCVGYLASSVAEWLSKVMDFGTALKGALKQIVGGNGLYYGLRIKAQIA</sequence>
<dbReference type="EMBL" id="VSLA01000014">
    <property type="protein sequence ID" value="TYC85568.1"/>
    <property type="molecule type" value="Genomic_DNA"/>
</dbReference>